<evidence type="ECO:0000256" key="2">
    <source>
        <dbReference type="ARBA" id="ARBA00010492"/>
    </source>
</evidence>
<comment type="similarity">
    <text evidence="2">Belongs to the mitochondrion-specific ribosomal protein mS41 family.</text>
</comment>
<organism evidence="6 7">
    <name type="scientific">Endocarpon pusillum (strain Z07020 / HMAS-L-300199)</name>
    <name type="common">Lichen-forming fungus</name>
    <dbReference type="NCBI Taxonomy" id="1263415"/>
    <lineage>
        <taxon>Eukaryota</taxon>
        <taxon>Fungi</taxon>
        <taxon>Dikarya</taxon>
        <taxon>Ascomycota</taxon>
        <taxon>Pezizomycotina</taxon>
        <taxon>Eurotiomycetes</taxon>
        <taxon>Chaetothyriomycetidae</taxon>
        <taxon>Verrucariales</taxon>
        <taxon>Verrucariaceae</taxon>
        <taxon>Endocarpon</taxon>
    </lineage>
</organism>
<dbReference type="HOGENOM" id="CLU_087049_0_0_1"/>
<accession>U1G213</accession>
<comment type="subcellular location">
    <subcellularLocation>
        <location evidence="1">Mitochondrion</location>
    </subcellularLocation>
</comment>
<name>U1G213_ENDPU</name>
<protein>
    <recommendedName>
        <fullName evidence="4">Small ribosomal subunit protein mS41</fullName>
    </recommendedName>
</protein>
<dbReference type="InterPro" id="IPR019083">
    <property type="entry name" value="SAM_Ribosomal_mS41"/>
</dbReference>
<proteinExistence type="inferred from homology"/>
<dbReference type="EMBL" id="KE721224">
    <property type="protein sequence ID" value="ERF71302.1"/>
    <property type="molecule type" value="Genomic_DNA"/>
</dbReference>
<evidence type="ECO:0000256" key="4">
    <source>
        <dbReference type="ARBA" id="ARBA00035129"/>
    </source>
</evidence>
<feature type="domain" description="Small ribosomal subunit protein mS41 SAM" evidence="5">
    <location>
        <begin position="18"/>
        <end position="71"/>
    </location>
</feature>
<dbReference type="GO" id="GO:0005739">
    <property type="term" value="C:mitochondrion"/>
    <property type="evidence" value="ECO:0007669"/>
    <property type="project" value="UniProtKB-SubCell"/>
</dbReference>
<dbReference type="Pfam" id="PF09597">
    <property type="entry name" value="SAM_Ribosomal_mS41"/>
    <property type="match status" value="1"/>
</dbReference>
<dbReference type="PANTHER" id="PTHR28235">
    <property type="entry name" value="PROTEIN FYV4, MITOCHONDRIAL"/>
    <property type="match status" value="1"/>
</dbReference>
<dbReference type="GeneID" id="19238498"/>
<dbReference type="Proteomes" id="UP000019373">
    <property type="component" value="Unassembled WGS sequence"/>
</dbReference>
<evidence type="ECO:0000256" key="3">
    <source>
        <dbReference type="ARBA" id="ARBA00023128"/>
    </source>
</evidence>
<dbReference type="InterPro" id="IPR039603">
    <property type="entry name" value="Ribosomal_mS41"/>
</dbReference>
<evidence type="ECO:0000256" key="1">
    <source>
        <dbReference type="ARBA" id="ARBA00004173"/>
    </source>
</evidence>
<keyword evidence="7" id="KW-1185">Reference proteome</keyword>
<dbReference type="AlphaFoldDB" id="U1G213"/>
<reference evidence="7" key="1">
    <citation type="journal article" date="2014" name="BMC Genomics">
        <title>Genome characteristics reveal the impact of lichenization on lichen-forming fungus Endocarpon pusillum Hedwig (Verrucariales, Ascomycota).</title>
        <authorList>
            <person name="Wang Y.-Y."/>
            <person name="Liu B."/>
            <person name="Zhang X.-Y."/>
            <person name="Zhou Q.-M."/>
            <person name="Zhang T."/>
            <person name="Li H."/>
            <person name="Yu Y.-F."/>
            <person name="Zhang X.-L."/>
            <person name="Hao X.-Y."/>
            <person name="Wang M."/>
            <person name="Wang L."/>
            <person name="Wei J.-C."/>
        </authorList>
    </citation>
    <scope>NUCLEOTIDE SEQUENCE [LARGE SCALE GENOMIC DNA]</scope>
    <source>
        <strain evidence="7">Z07020 / HMAS-L-300199</strain>
    </source>
</reference>
<evidence type="ECO:0000313" key="7">
    <source>
        <dbReference type="Proteomes" id="UP000019373"/>
    </source>
</evidence>
<dbReference type="SMART" id="SM01238">
    <property type="entry name" value="IGR"/>
    <property type="match status" value="1"/>
</dbReference>
<dbReference type="OrthoDB" id="18595at2759"/>
<gene>
    <name evidence="6" type="ORF">EPUS_03456</name>
</gene>
<evidence type="ECO:0000259" key="5">
    <source>
        <dbReference type="SMART" id="SM01238"/>
    </source>
</evidence>
<evidence type="ECO:0000313" key="6">
    <source>
        <dbReference type="EMBL" id="ERF71302.1"/>
    </source>
</evidence>
<sequence length="210" mass="23621">MDTYMRTGIGAEGSGKLVALRVSSIGVNYTAKFSSWEELFNLSSRQLRERGIEPARDRRYLLRWREKYRKGEFGIGGDMRFVEDGVGTMRVVEVPKRTTTTTTTLPLTTPLMTRLIINLPAGETEPTKALDEGQSTFDLRKVAGVRLANGHMIEGPYVQPTKGSNGSVATLKVQEGLWEHRRGHKVDGGERRKAEVRFKRGVEQRRKARG</sequence>
<dbReference type="eggNOG" id="ENOG502SCMV">
    <property type="taxonomic scope" value="Eukaryota"/>
</dbReference>
<dbReference type="PANTHER" id="PTHR28235:SF1">
    <property type="entry name" value="SMALL RIBOSOMAL SUBUNIT PROTEIN MS41"/>
    <property type="match status" value="1"/>
</dbReference>
<dbReference type="OMA" id="GMWEDRR"/>
<dbReference type="RefSeq" id="XP_007803004.1">
    <property type="nucleotide sequence ID" value="XM_007804813.1"/>
</dbReference>
<keyword evidence="3" id="KW-0496">Mitochondrion</keyword>